<evidence type="ECO:0000256" key="7">
    <source>
        <dbReference type="ARBA" id="ARBA00023054"/>
    </source>
</evidence>
<dbReference type="InterPro" id="IPR047161">
    <property type="entry name" value="GIT-like"/>
</dbReference>
<dbReference type="GO" id="GO:0031267">
    <property type="term" value="F:small GTPase binding"/>
    <property type="evidence" value="ECO:0007669"/>
    <property type="project" value="TreeGrafter"/>
</dbReference>
<feature type="compositionally biased region" description="Polar residues" evidence="11">
    <location>
        <begin position="589"/>
        <end position="599"/>
    </location>
</feature>
<dbReference type="FunFam" id="1.20.5.170:FF:000015">
    <property type="entry name" value="ARF GTPase-activating protein GIT2 isoform 1"/>
    <property type="match status" value="1"/>
</dbReference>
<evidence type="ECO:0000256" key="6">
    <source>
        <dbReference type="ARBA" id="ARBA00023043"/>
    </source>
</evidence>
<dbReference type="Pfam" id="PF01412">
    <property type="entry name" value="ArfGap"/>
    <property type="match status" value="1"/>
</dbReference>
<dbReference type="GeneTree" id="ENSGT00940000159604"/>
<dbReference type="FunFam" id="1.20.120.330:FF:000002">
    <property type="entry name" value="ARF GTPase-activating protein GIT2 isoform 1"/>
    <property type="match status" value="1"/>
</dbReference>
<dbReference type="FunFam" id="1.10.220.150:FF:000003">
    <property type="entry name" value="ARF GTPase-activating protein GIT2 isoform 1"/>
    <property type="match status" value="1"/>
</dbReference>
<dbReference type="InterPro" id="IPR001164">
    <property type="entry name" value="ArfGAP_dom"/>
</dbReference>
<feature type="region of interest" description="Disordered" evidence="11">
    <location>
        <begin position="378"/>
        <end position="443"/>
    </location>
</feature>
<dbReference type="SUPFAM" id="SSF57863">
    <property type="entry name" value="ArfGap/RecO-like zinc finger"/>
    <property type="match status" value="1"/>
</dbReference>
<keyword evidence="1" id="KW-0343">GTPase activation</keyword>
<dbReference type="Ensembl" id="ENSPMRT00000037352.1">
    <property type="protein sequence ID" value="ENSPMRP00000035226.1"/>
    <property type="gene ID" value="ENSPMRG00000022681.1"/>
</dbReference>
<accession>A0A670KED7</accession>
<feature type="region of interest" description="Disordered" evidence="11">
    <location>
        <begin position="566"/>
        <end position="634"/>
    </location>
</feature>
<dbReference type="Proteomes" id="UP000472272">
    <property type="component" value="Chromosome 15"/>
</dbReference>
<keyword evidence="4 9" id="KW-0863">Zinc-finger</keyword>
<reference evidence="13" key="2">
    <citation type="submission" date="2025-08" db="UniProtKB">
        <authorList>
            <consortium name="Ensembl"/>
        </authorList>
    </citation>
    <scope>IDENTIFICATION</scope>
</reference>
<keyword evidence="6 8" id="KW-0040">ANK repeat</keyword>
<dbReference type="Pfam" id="PF12205">
    <property type="entry name" value="GIT1_C"/>
    <property type="match status" value="1"/>
</dbReference>
<dbReference type="Pfam" id="PF12796">
    <property type="entry name" value="Ank_2"/>
    <property type="match status" value="1"/>
</dbReference>
<dbReference type="AlphaFoldDB" id="A0A670KED7"/>
<evidence type="ECO:0000256" key="9">
    <source>
        <dbReference type="PROSITE-ProRule" id="PRU00288"/>
    </source>
</evidence>
<evidence type="ECO:0000256" key="10">
    <source>
        <dbReference type="SAM" id="Coils"/>
    </source>
</evidence>
<dbReference type="FunFam" id="1.25.40.20:FF:000013">
    <property type="entry name" value="ARF GTPase-activating protein GIT1 isoform 1"/>
    <property type="match status" value="1"/>
</dbReference>
<feature type="domain" description="Arf-GAP" evidence="12">
    <location>
        <begin position="33"/>
        <end position="139"/>
    </location>
</feature>
<dbReference type="InterPro" id="IPR036770">
    <property type="entry name" value="Ankyrin_rpt-contain_sf"/>
</dbReference>
<dbReference type="Pfam" id="PF16559">
    <property type="entry name" value="GIT_CC"/>
    <property type="match status" value="1"/>
</dbReference>
<dbReference type="PANTHER" id="PTHR46097:SF1">
    <property type="entry name" value="ARF GTPASE-ACTIVATING PROTEIN GIT1"/>
    <property type="match status" value="1"/>
</dbReference>
<evidence type="ECO:0000256" key="1">
    <source>
        <dbReference type="ARBA" id="ARBA00022468"/>
    </source>
</evidence>
<reference evidence="13 14" key="1">
    <citation type="journal article" date="2019" name="Proc. Natl. Acad. Sci. U.S.A.">
        <title>Regulatory changes in pterin and carotenoid genes underlie balanced color polymorphisms in the wall lizard.</title>
        <authorList>
            <person name="Andrade P."/>
            <person name="Pinho C."/>
            <person name="Perez I de Lanuza G."/>
            <person name="Afonso S."/>
            <person name="Brejcha J."/>
            <person name="Rubin C.J."/>
            <person name="Wallerman O."/>
            <person name="Pereira P."/>
            <person name="Sabatino S.J."/>
            <person name="Bellati A."/>
            <person name="Pellitteri-Rosa D."/>
            <person name="Bosakova Z."/>
            <person name="Bunikis I."/>
            <person name="Carretero M.A."/>
            <person name="Feiner N."/>
            <person name="Marsik P."/>
            <person name="Pauperio F."/>
            <person name="Salvi D."/>
            <person name="Soler L."/>
            <person name="While G.M."/>
            <person name="Uller T."/>
            <person name="Font E."/>
            <person name="Andersson L."/>
            <person name="Carneiro M."/>
        </authorList>
    </citation>
    <scope>NUCLEOTIDE SEQUENCE</scope>
</reference>
<dbReference type="Pfam" id="PF08518">
    <property type="entry name" value="GIT_SHD"/>
    <property type="match status" value="2"/>
</dbReference>
<feature type="compositionally biased region" description="Basic and acidic residues" evidence="11">
    <location>
        <begin position="603"/>
        <end position="621"/>
    </location>
</feature>
<sequence>MGGRSTGRAPLPRRPSAWFPVALLIAMREPPEDPGWASINRGVLVCDECCSVHRSLGRHISIVKHLRHSPWSATLLQMVHTLASNGANSIWEHSLLDPAQVQSGKRKANPQDKVHPTKSEFIRAKYQMLAFVHKLPCRDDDGVTAKDLSKQLHSSVRTGNLETCLRLLSLGAQANFFHPEKGTTPLHVAAKAGQILQAELLVVYGADPGAPDVNGRSPIDYARQASQHELAERLVECQYELTDRLAFYLCGRKPDHKNGHYIIPQMADRWGTVTIHGILDLSELAKAAKKKLQALSNRLFEELAMDVYDEVDRRENDAVWLTTQNHSTLVTERSAVPFLPVNPEYSATRNQGRQKLARFNAREFATLIIDILSEAKRRQQGKSLSSPTEILDSSLHGPSDLDDQHDYDSVASDEDTDQEPLRSANAGRNNRARSMDSSDLSDGPITLQEYLEVKKALAASEAKVQQLMKVNNSLSDELRRLQREIHKLQAENMQIRQQVGPIHPAAAPPPSERPDHGHVASTATGAHRRDRHAFSMYEPATGALKPFGQQPMDDLVTRLSTPFHPGVRVPAASSPPFNTTGKLDRHGSGTDSDYDNTQGGDLMDGKRLLDLSKDDDLHPEPEPLEGDLDPGLPSTEDVILKTEQVTKNIQELLRAAQEFKHDSFVPCSEKIHAAVTEMASLFPKKPALETVRSSLRLLNASAYRLQSECRKTVPPEPGAPVDYQLLTQQVIQCAYDIAKAAKQLVTITTREKKQ</sequence>
<evidence type="ECO:0000256" key="3">
    <source>
        <dbReference type="ARBA" id="ARBA00022737"/>
    </source>
</evidence>
<dbReference type="GO" id="GO:0005829">
    <property type="term" value="C:cytosol"/>
    <property type="evidence" value="ECO:0007669"/>
    <property type="project" value="TreeGrafter"/>
</dbReference>
<evidence type="ECO:0000256" key="5">
    <source>
        <dbReference type="ARBA" id="ARBA00022833"/>
    </source>
</evidence>
<proteinExistence type="predicted"/>
<dbReference type="PROSITE" id="PS50088">
    <property type="entry name" value="ANK_REPEAT"/>
    <property type="match status" value="1"/>
</dbReference>
<dbReference type="SUPFAM" id="SSF48403">
    <property type="entry name" value="Ankyrin repeat"/>
    <property type="match status" value="1"/>
</dbReference>
<evidence type="ECO:0000256" key="4">
    <source>
        <dbReference type="ARBA" id="ARBA00022771"/>
    </source>
</evidence>
<dbReference type="InterPro" id="IPR022018">
    <property type="entry name" value="GIT1_C"/>
</dbReference>
<evidence type="ECO:0000256" key="11">
    <source>
        <dbReference type="SAM" id="MobiDB-lite"/>
    </source>
</evidence>
<protein>
    <submittedName>
        <fullName evidence="13">GIT ArfGAP 1</fullName>
    </submittedName>
</protein>
<dbReference type="InterPro" id="IPR038508">
    <property type="entry name" value="ArfGAP_dom_sf"/>
</dbReference>
<evidence type="ECO:0000313" key="13">
    <source>
        <dbReference type="Ensembl" id="ENSPMRP00000035226.1"/>
    </source>
</evidence>
<dbReference type="PROSITE" id="PS50297">
    <property type="entry name" value="ANK_REP_REGION"/>
    <property type="match status" value="1"/>
</dbReference>
<feature type="coiled-coil region" evidence="10">
    <location>
        <begin position="457"/>
        <end position="498"/>
    </location>
</feature>
<dbReference type="GO" id="GO:0007420">
    <property type="term" value="P:brain development"/>
    <property type="evidence" value="ECO:0007669"/>
    <property type="project" value="InterPro"/>
</dbReference>
<dbReference type="GO" id="GO:0005096">
    <property type="term" value="F:GTPase activator activity"/>
    <property type="evidence" value="ECO:0007669"/>
    <property type="project" value="UniProtKB-KW"/>
</dbReference>
<dbReference type="GO" id="GO:0036465">
    <property type="term" value="P:synaptic vesicle recycling"/>
    <property type="evidence" value="ECO:0007669"/>
    <property type="project" value="TreeGrafter"/>
</dbReference>
<dbReference type="GO" id="GO:0098794">
    <property type="term" value="C:postsynapse"/>
    <property type="evidence" value="ECO:0007669"/>
    <property type="project" value="TreeGrafter"/>
</dbReference>
<dbReference type="PANTHER" id="PTHR46097">
    <property type="entry name" value="G PROTEIN-COUPLED RECEPTOR KINASE INTERACTING ARFGAP"/>
    <property type="match status" value="1"/>
</dbReference>
<dbReference type="Gene3D" id="1.20.120.330">
    <property type="entry name" value="Nucleotidyltransferases domain 2"/>
    <property type="match status" value="1"/>
</dbReference>
<dbReference type="GO" id="GO:0043005">
    <property type="term" value="C:neuron projection"/>
    <property type="evidence" value="ECO:0007669"/>
    <property type="project" value="TreeGrafter"/>
</dbReference>
<organism evidence="13 14">
    <name type="scientific">Podarcis muralis</name>
    <name type="common">Wall lizard</name>
    <name type="synonym">Lacerta muralis</name>
    <dbReference type="NCBI Taxonomy" id="64176"/>
    <lineage>
        <taxon>Eukaryota</taxon>
        <taxon>Metazoa</taxon>
        <taxon>Chordata</taxon>
        <taxon>Craniata</taxon>
        <taxon>Vertebrata</taxon>
        <taxon>Euteleostomi</taxon>
        <taxon>Lepidosauria</taxon>
        <taxon>Squamata</taxon>
        <taxon>Bifurcata</taxon>
        <taxon>Unidentata</taxon>
        <taxon>Episquamata</taxon>
        <taxon>Laterata</taxon>
        <taxon>Lacertibaenia</taxon>
        <taxon>Lacertidae</taxon>
        <taxon>Podarcis</taxon>
    </lineage>
</organism>
<dbReference type="GO" id="GO:0032012">
    <property type="term" value="P:regulation of ARF protein signal transduction"/>
    <property type="evidence" value="ECO:0007669"/>
    <property type="project" value="InterPro"/>
</dbReference>
<dbReference type="Gene3D" id="1.10.220.150">
    <property type="entry name" value="Arf GTPase activating protein"/>
    <property type="match status" value="1"/>
</dbReference>
<feature type="compositionally biased region" description="Acidic residues" evidence="11">
    <location>
        <begin position="409"/>
        <end position="418"/>
    </location>
</feature>
<name>A0A670KED7_PODMU</name>
<keyword evidence="5" id="KW-0862">Zinc</keyword>
<evidence type="ECO:0000259" key="12">
    <source>
        <dbReference type="PROSITE" id="PS50115"/>
    </source>
</evidence>
<dbReference type="SMART" id="SM00555">
    <property type="entry name" value="GIT"/>
    <property type="match status" value="2"/>
</dbReference>
<dbReference type="PROSITE" id="PS50115">
    <property type="entry name" value="ARFGAP"/>
    <property type="match status" value="1"/>
</dbReference>
<keyword evidence="3" id="KW-0677">Repeat</keyword>
<keyword evidence="7 10" id="KW-0175">Coiled coil</keyword>
<evidence type="ECO:0000313" key="14">
    <source>
        <dbReference type="Proteomes" id="UP000472272"/>
    </source>
</evidence>
<keyword evidence="14" id="KW-1185">Reference proteome</keyword>
<dbReference type="InterPro" id="IPR032352">
    <property type="entry name" value="GIT1/2_CC"/>
</dbReference>
<reference evidence="13" key="3">
    <citation type="submission" date="2025-09" db="UniProtKB">
        <authorList>
            <consortium name="Ensembl"/>
        </authorList>
    </citation>
    <scope>IDENTIFICATION</scope>
</reference>
<dbReference type="InterPro" id="IPR013724">
    <property type="entry name" value="GIT_SHD"/>
</dbReference>
<dbReference type="Gene3D" id="1.25.40.20">
    <property type="entry name" value="Ankyrin repeat-containing domain"/>
    <property type="match status" value="1"/>
</dbReference>
<dbReference type="GO" id="GO:0098793">
    <property type="term" value="C:presynapse"/>
    <property type="evidence" value="ECO:0007669"/>
    <property type="project" value="GOC"/>
</dbReference>
<dbReference type="SMART" id="SM00248">
    <property type="entry name" value="ANK"/>
    <property type="match status" value="3"/>
</dbReference>
<gene>
    <name evidence="13" type="primary">GIT1</name>
</gene>
<keyword evidence="2" id="KW-0479">Metal-binding</keyword>
<evidence type="ECO:0000256" key="8">
    <source>
        <dbReference type="PROSITE-ProRule" id="PRU00023"/>
    </source>
</evidence>
<evidence type="ECO:0000256" key="2">
    <source>
        <dbReference type="ARBA" id="ARBA00022723"/>
    </source>
</evidence>
<dbReference type="GO" id="GO:0008277">
    <property type="term" value="P:regulation of G protein-coupled receptor signaling pathway"/>
    <property type="evidence" value="ECO:0007669"/>
    <property type="project" value="TreeGrafter"/>
</dbReference>
<dbReference type="InterPro" id="IPR037278">
    <property type="entry name" value="ARFGAP/RecO"/>
</dbReference>
<dbReference type="Gene3D" id="1.20.5.170">
    <property type="match status" value="1"/>
</dbReference>
<feature type="region of interest" description="Disordered" evidence="11">
    <location>
        <begin position="506"/>
        <end position="527"/>
    </location>
</feature>
<dbReference type="InterPro" id="IPR002110">
    <property type="entry name" value="Ankyrin_rpt"/>
</dbReference>
<dbReference type="SMART" id="SM00105">
    <property type="entry name" value="ArfGap"/>
    <property type="match status" value="1"/>
</dbReference>
<dbReference type="GO" id="GO:0008270">
    <property type="term" value="F:zinc ion binding"/>
    <property type="evidence" value="ECO:0007669"/>
    <property type="project" value="UniProtKB-KW"/>
</dbReference>
<feature type="repeat" description="ANK" evidence="8">
    <location>
        <begin position="181"/>
        <end position="213"/>
    </location>
</feature>